<dbReference type="Proteomes" id="UP000253490">
    <property type="component" value="Unassembled WGS sequence"/>
</dbReference>
<protein>
    <submittedName>
        <fullName evidence="2">Putative DNA metabolism protein</fullName>
    </submittedName>
</protein>
<sequence>MHYLYDNTFEGFLNCYYEHLFLVPCSGIFKKETYQISLLNPYKEIKTDSDQADKMFDVIKRKLSRETLMNIFYCFLSDHQSKEEWIFQYLNLGFQMGRDFNQYHTHKAVLPLLQVVRKVKMESHRYLGYVRFTALGSSLYSSIHPTYNVLPIIADHFSNRFKSESFILHDKNRNMAVVSDRGNYILCPFKQEISLDLKEHDIYESLWRTYFHTVGIEGRKNEKLQQNFVPLKYRKDLLEFNLHSDI</sequence>
<comment type="caution">
    <text evidence="2">The sequence shown here is derived from an EMBL/GenBank/DDBJ whole genome shotgun (WGS) entry which is preliminary data.</text>
</comment>
<dbReference type="RefSeq" id="WP_113921284.1">
    <property type="nucleotide sequence ID" value="NZ_CALNCS010000031.1"/>
</dbReference>
<gene>
    <name evidence="2" type="ORF">DES36_11572</name>
</gene>
<evidence type="ECO:0000313" key="2">
    <source>
        <dbReference type="EMBL" id="RBP61073.1"/>
    </source>
</evidence>
<dbReference type="InterPro" id="IPR025404">
    <property type="entry name" value="DUF4130"/>
</dbReference>
<dbReference type="OrthoDB" id="5290748at2"/>
<dbReference type="EMBL" id="QNRX01000015">
    <property type="protein sequence ID" value="RBP61073.1"/>
    <property type="molecule type" value="Genomic_DNA"/>
</dbReference>
<dbReference type="Pfam" id="PF13566">
    <property type="entry name" value="DUF4130"/>
    <property type="match status" value="1"/>
</dbReference>
<feature type="domain" description="DUF4130" evidence="1">
    <location>
        <begin position="81"/>
        <end position="239"/>
    </location>
</feature>
<dbReference type="InterPro" id="IPR023875">
    <property type="entry name" value="DNA_repair_put"/>
</dbReference>
<accession>A0A366I115</accession>
<reference evidence="2 3" key="1">
    <citation type="submission" date="2018-06" db="EMBL/GenBank/DDBJ databases">
        <title>Genomic Encyclopedia of Type Strains, Phase IV (KMG-IV): sequencing the most valuable type-strain genomes for metagenomic binning, comparative biology and taxonomic classification.</title>
        <authorList>
            <person name="Goeker M."/>
        </authorList>
    </citation>
    <scope>NUCLEOTIDE SEQUENCE [LARGE SCALE GENOMIC DNA]</scope>
    <source>
        <strain evidence="2 3">DSM 22112</strain>
    </source>
</reference>
<evidence type="ECO:0000313" key="3">
    <source>
        <dbReference type="Proteomes" id="UP000253490"/>
    </source>
</evidence>
<dbReference type="AlphaFoldDB" id="A0A366I115"/>
<dbReference type="NCBIfam" id="TIGR03915">
    <property type="entry name" value="SAM_7_link_chp"/>
    <property type="match status" value="1"/>
</dbReference>
<evidence type="ECO:0000259" key="1">
    <source>
        <dbReference type="Pfam" id="PF13566"/>
    </source>
</evidence>
<proteinExistence type="predicted"/>
<organism evidence="2 3">
    <name type="scientific">Alkalibaculum bacchi</name>
    <dbReference type="NCBI Taxonomy" id="645887"/>
    <lineage>
        <taxon>Bacteria</taxon>
        <taxon>Bacillati</taxon>
        <taxon>Bacillota</taxon>
        <taxon>Clostridia</taxon>
        <taxon>Eubacteriales</taxon>
        <taxon>Eubacteriaceae</taxon>
        <taxon>Alkalibaculum</taxon>
    </lineage>
</organism>
<name>A0A366I115_9FIRM</name>
<keyword evidence="3" id="KW-1185">Reference proteome</keyword>